<dbReference type="Proteomes" id="UP000886653">
    <property type="component" value="Unassembled WGS sequence"/>
</dbReference>
<accession>A0A9P6NQT9</accession>
<reference evidence="1" key="1">
    <citation type="submission" date="2013-11" db="EMBL/GenBank/DDBJ databases">
        <title>Genome sequence of the fusiform rust pathogen reveals effectors for host alternation and coevolution with pine.</title>
        <authorList>
            <consortium name="DOE Joint Genome Institute"/>
            <person name="Smith K."/>
            <person name="Pendleton A."/>
            <person name="Kubisiak T."/>
            <person name="Anderson C."/>
            <person name="Salamov A."/>
            <person name="Aerts A."/>
            <person name="Riley R."/>
            <person name="Clum A."/>
            <person name="Lindquist E."/>
            <person name="Ence D."/>
            <person name="Campbell M."/>
            <person name="Kronenberg Z."/>
            <person name="Feau N."/>
            <person name="Dhillon B."/>
            <person name="Hamelin R."/>
            <person name="Burleigh J."/>
            <person name="Smith J."/>
            <person name="Yandell M."/>
            <person name="Nelson C."/>
            <person name="Grigoriev I."/>
            <person name="Davis J."/>
        </authorList>
    </citation>
    <scope>NUCLEOTIDE SEQUENCE</scope>
    <source>
        <strain evidence="1">G11</strain>
    </source>
</reference>
<comment type="caution">
    <text evidence="1">The sequence shown here is derived from an EMBL/GenBank/DDBJ whole genome shotgun (WGS) entry which is preliminary data.</text>
</comment>
<proteinExistence type="predicted"/>
<name>A0A9P6NQT9_9BASI</name>
<evidence type="ECO:0000313" key="1">
    <source>
        <dbReference type="EMBL" id="KAG0150508.1"/>
    </source>
</evidence>
<protein>
    <submittedName>
        <fullName evidence="1">Uncharacterized protein</fullName>
    </submittedName>
</protein>
<gene>
    <name evidence="1" type="ORF">CROQUDRAFT_652431</name>
</gene>
<sequence length="51" mass="6320">MDDWGNDDDDDDDGRRLNFNKSYCLSRIQEEEEEEAKEEEFKLKYRCMNFF</sequence>
<evidence type="ECO:0000313" key="2">
    <source>
        <dbReference type="Proteomes" id="UP000886653"/>
    </source>
</evidence>
<keyword evidence="2" id="KW-1185">Reference proteome</keyword>
<dbReference type="AlphaFoldDB" id="A0A9P6NQT9"/>
<organism evidence="1 2">
    <name type="scientific">Cronartium quercuum f. sp. fusiforme G11</name>
    <dbReference type="NCBI Taxonomy" id="708437"/>
    <lineage>
        <taxon>Eukaryota</taxon>
        <taxon>Fungi</taxon>
        <taxon>Dikarya</taxon>
        <taxon>Basidiomycota</taxon>
        <taxon>Pucciniomycotina</taxon>
        <taxon>Pucciniomycetes</taxon>
        <taxon>Pucciniales</taxon>
        <taxon>Coleosporiaceae</taxon>
        <taxon>Cronartium</taxon>
    </lineage>
</organism>
<dbReference type="EMBL" id="MU167219">
    <property type="protein sequence ID" value="KAG0150508.1"/>
    <property type="molecule type" value="Genomic_DNA"/>
</dbReference>